<gene>
    <name evidence="1" type="ORF">DFJ43DRAFT_1008259</name>
</gene>
<dbReference type="CDD" id="cd23428">
    <property type="entry name" value="beta-trefoil_Ricin_SPI"/>
    <property type="match status" value="1"/>
</dbReference>
<keyword evidence="2" id="KW-1185">Reference proteome</keyword>
<sequence>MSLETGRYIIISRDYAVGRHVPEDRSLLPKGIFLTPKDWESNQWVFEKAGNQPNEYTITSNSSPIAHIDGVVVAVLTDLFSATKWIVEAVPQHGDNAYIITTPEHDQGWFSPEEVGQQVSLDCGDSDSLSPYISI</sequence>
<dbReference type="Gene3D" id="2.80.10.50">
    <property type="match status" value="1"/>
</dbReference>
<dbReference type="GO" id="GO:0004867">
    <property type="term" value="F:serine-type endopeptidase inhibitor activity"/>
    <property type="evidence" value="ECO:0007669"/>
    <property type="project" value="InterPro"/>
</dbReference>
<dbReference type="AlphaFoldDB" id="A0AA38J6V6"/>
<reference evidence="1" key="1">
    <citation type="submission" date="2022-08" db="EMBL/GenBank/DDBJ databases">
        <authorList>
            <consortium name="DOE Joint Genome Institute"/>
            <person name="Min B."/>
            <person name="Sierra-Patev S."/>
            <person name="Naranjo-Ortiz M."/>
            <person name="Looney B."/>
            <person name="Konkel Z."/>
            <person name="Slot J.C."/>
            <person name="Sakamoto Y."/>
            <person name="Steenwyk J.L."/>
            <person name="Rokas A."/>
            <person name="Carro J."/>
            <person name="Camarero S."/>
            <person name="Ferreira P."/>
            <person name="Molpeceres G."/>
            <person name="Ruiz-duenas F.J."/>
            <person name="Serrano A."/>
            <person name="Henrissat B."/>
            <person name="Drula E."/>
            <person name="Hughes K.W."/>
            <person name="Mata J.L."/>
            <person name="Ishikawa N.K."/>
            <person name="Vargas-Isla R."/>
            <person name="Ushijima S."/>
            <person name="Smith C.A."/>
            <person name="Ahrendt S."/>
            <person name="Andreopoulos W."/>
            <person name="He G."/>
            <person name="LaButti K."/>
            <person name="Lipzen A."/>
            <person name="Ng V."/>
            <person name="Riley R."/>
            <person name="Sandor L."/>
            <person name="Barry K."/>
            <person name="Martinez A.T."/>
            <person name="Xiao Y."/>
            <person name="Gibbons J.G."/>
            <person name="Terashima K."/>
            <person name="Hibbett D.S."/>
            <person name="Grigoriev I.V."/>
        </authorList>
    </citation>
    <scope>NUCLEOTIDE SEQUENCE</scope>
    <source>
        <strain evidence="1">ET3784</strain>
    </source>
</reference>
<evidence type="ECO:0000313" key="1">
    <source>
        <dbReference type="EMBL" id="KAJ3713035.1"/>
    </source>
</evidence>
<organism evidence="1 2">
    <name type="scientific">Lentinula guzmanii</name>
    <dbReference type="NCBI Taxonomy" id="2804957"/>
    <lineage>
        <taxon>Eukaryota</taxon>
        <taxon>Fungi</taxon>
        <taxon>Dikarya</taxon>
        <taxon>Basidiomycota</taxon>
        <taxon>Agaricomycotina</taxon>
        <taxon>Agaricomycetes</taxon>
        <taxon>Agaricomycetidae</taxon>
        <taxon>Agaricales</taxon>
        <taxon>Marasmiineae</taxon>
        <taxon>Omphalotaceae</taxon>
        <taxon>Lentinula</taxon>
    </lineage>
</organism>
<evidence type="ECO:0000313" key="2">
    <source>
        <dbReference type="Proteomes" id="UP001176059"/>
    </source>
</evidence>
<dbReference type="Pfam" id="PF16850">
    <property type="entry name" value="Inhibitor_I66"/>
    <property type="match status" value="1"/>
</dbReference>
<protein>
    <submittedName>
        <fullName evidence="1">Serine protease inhibitor</fullName>
    </submittedName>
</protein>
<dbReference type="EMBL" id="JANVFO010000102">
    <property type="protein sequence ID" value="KAJ3713035.1"/>
    <property type="molecule type" value="Genomic_DNA"/>
</dbReference>
<name>A0AA38J6V6_9AGAR</name>
<accession>A0AA38J6V6</accession>
<dbReference type="Proteomes" id="UP001176059">
    <property type="component" value="Unassembled WGS sequence"/>
</dbReference>
<comment type="caution">
    <text evidence="1">The sequence shown here is derived from an EMBL/GenBank/DDBJ whole genome shotgun (WGS) entry which is preliminary data.</text>
</comment>
<proteinExistence type="predicted"/>
<reference evidence="1" key="2">
    <citation type="journal article" date="2023" name="Proc. Natl. Acad. Sci. U.S.A.">
        <title>A global phylogenomic analysis of the shiitake genus Lentinula.</title>
        <authorList>
            <person name="Sierra-Patev S."/>
            <person name="Min B."/>
            <person name="Naranjo-Ortiz M."/>
            <person name="Looney B."/>
            <person name="Konkel Z."/>
            <person name="Slot J.C."/>
            <person name="Sakamoto Y."/>
            <person name="Steenwyk J.L."/>
            <person name="Rokas A."/>
            <person name="Carro J."/>
            <person name="Camarero S."/>
            <person name="Ferreira P."/>
            <person name="Molpeceres G."/>
            <person name="Ruiz-Duenas F.J."/>
            <person name="Serrano A."/>
            <person name="Henrissat B."/>
            <person name="Drula E."/>
            <person name="Hughes K.W."/>
            <person name="Mata J.L."/>
            <person name="Ishikawa N.K."/>
            <person name="Vargas-Isla R."/>
            <person name="Ushijima S."/>
            <person name="Smith C.A."/>
            <person name="Donoghue J."/>
            <person name="Ahrendt S."/>
            <person name="Andreopoulos W."/>
            <person name="He G."/>
            <person name="LaButti K."/>
            <person name="Lipzen A."/>
            <person name="Ng V."/>
            <person name="Riley R."/>
            <person name="Sandor L."/>
            <person name="Barry K."/>
            <person name="Martinez A.T."/>
            <person name="Xiao Y."/>
            <person name="Gibbons J.G."/>
            <person name="Terashima K."/>
            <person name="Grigoriev I.V."/>
            <person name="Hibbett D."/>
        </authorList>
    </citation>
    <scope>NUCLEOTIDE SEQUENCE</scope>
    <source>
        <strain evidence="1">ET3784</strain>
    </source>
</reference>
<dbReference type="InterPro" id="IPR031755">
    <property type="entry name" value="Inhibitor_I66"/>
</dbReference>